<dbReference type="PRINTS" id="PR01001">
    <property type="entry name" value="FADG3PDH"/>
</dbReference>
<evidence type="ECO:0000256" key="1">
    <source>
        <dbReference type="ARBA" id="ARBA00001974"/>
    </source>
</evidence>
<protein>
    <submittedName>
        <fullName evidence="7">FAD-dependent oxidoreductase</fullName>
    </submittedName>
</protein>
<comment type="cofactor">
    <cofactor evidence="1">
        <name>FAD</name>
        <dbReference type="ChEBI" id="CHEBI:57692"/>
    </cofactor>
</comment>
<accession>A0A7Y0Q2E4</accession>
<dbReference type="Pfam" id="PF01266">
    <property type="entry name" value="DAO"/>
    <property type="match status" value="1"/>
</dbReference>
<dbReference type="Proteomes" id="UP000533476">
    <property type="component" value="Unassembled WGS sequence"/>
</dbReference>
<evidence type="ECO:0000256" key="4">
    <source>
        <dbReference type="ARBA" id="ARBA00022827"/>
    </source>
</evidence>
<evidence type="ECO:0000256" key="2">
    <source>
        <dbReference type="ARBA" id="ARBA00007330"/>
    </source>
</evidence>
<dbReference type="InterPro" id="IPR041854">
    <property type="entry name" value="BFD-like_2Fe2S-bd_dom_sf"/>
</dbReference>
<dbReference type="AlphaFoldDB" id="A0A7Y0Q2E4"/>
<comment type="similarity">
    <text evidence="2">Belongs to the FAD-dependent glycerol-3-phosphate dehydrogenase family.</text>
</comment>
<comment type="caution">
    <text evidence="7">The sequence shown here is derived from an EMBL/GenBank/DDBJ whole genome shotgun (WGS) entry which is preliminary data.</text>
</comment>
<evidence type="ECO:0000256" key="3">
    <source>
        <dbReference type="ARBA" id="ARBA00022630"/>
    </source>
</evidence>
<keyword evidence="4" id="KW-0274">FAD</keyword>
<keyword evidence="3" id="KW-0285">Flavoprotein</keyword>
<dbReference type="GO" id="GO:0006072">
    <property type="term" value="P:glycerol-3-phosphate metabolic process"/>
    <property type="evidence" value="ECO:0007669"/>
    <property type="project" value="InterPro"/>
</dbReference>
<dbReference type="PANTHER" id="PTHR11985:SF15">
    <property type="entry name" value="GLYCEROL-3-PHOSPHATE DEHYDROGENASE, MITOCHONDRIAL"/>
    <property type="match status" value="1"/>
</dbReference>
<sequence>MVVVVGGGASGLGTAWDLLLRGIPVTVVEAEDIGRGTSGRFHGLLHSGGRYVVSDPRSARECREENDILRRIAPSAIEPTGGYFVGVGDQDTSYIDEWLKGADQAGIPVRPVSRKELEEKVPGIRRESHAAYFVPDGVLEGFTLLTLLKDNIEKAGGTILPNTRLEAVRHTNGRVSGVSVSTRNGVLDINCNVVVNAAGPWASDVAHLFDDGFSMQRAAGMMLIFANRMVPQVVNRLAPPGDGDIFVPHGETVILGTTDVPQDSPEAPVPTRAEARRLLALGSELFPAIESWRVLRAFCGVRPLFQKDVRDVKSRYVSRDFSVIDHGARHGLEGAFSLVGGKWTTYRLMAESVGDEVCMYLGVDTASITASTALSPVNRPGPAGGPLVCECEGVTRDSLASRMDWSVDDWRTGTWFAMGPCQGTMCAHRAIALRTPRYGPEHTLGELARLREERDKGMWPVAWGDNAREAVFNRAVRFQTLAEEAGSDEWE</sequence>
<dbReference type="GO" id="GO:0004368">
    <property type="term" value="F:glycerol-3-phosphate dehydrogenase (quinone) activity"/>
    <property type="evidence" value="ECO:0007669"/>
    <property type="project" value="InterPro"/>
</dbReference>
<dbReference type="Gene3D" id="1.10.10.1100">
    <property type="entry name" value="BFD-like [2Fe-2S]-binding domain"/>
    <property type="match status" value="1"/>
</dbReference>
<dbReference type="InterPro" id="IPR006076">
    <property type="entry name" value="FAD-dep_OxRdtase"/>
</dbReference>
<gene>
    <name evidence="7" type="ORF">HIJ39_07775</name>
</gene>
<evidence type="ECO:0000259" key="6">
    <source>
        <dbReference type="Pfam" id="PF01266"/>
    </source>
</evidence>
<feature type="domain" description="FAD dependent oxidoreductase" evidence="6">
    <location>
        <begin position="2"/>
        <end position="332"/>
    </location>
</feature>
<reference evidence="7 8" key="1">
    <citation type="submission" date="2020-04" db="EMBL/GenBank/DDBJ databases">
        <authorList>
            <person name="Zhang R."/>
            <person name="Schippers A."/>
        </authorList>
    </citation>
    <scope>NUCLEOTIDE SEQUENCE [LARGE SCALE GENOMIC DNA]</scope>
    <source>
        <strain evidence="7 8">DSM 109850</strain>
    </source>
</reference>
<evidence type="ECO:0000313" key="8">
    <source>
        <dbReference type="Proteomes" id="UP000533476"/>
    </source>
</evidence>
<evidence type="ECO:0000313" key="7">
    <source>
        <dbReference type="EMBL" id="NMP22250.1"/>
    </source>
</evidence>
<dbReference type="PROSITE" id="PS00978">
    <property type="entry name" value="FAD_G3PDH_2"/>
    <property type="match status" value="1"/>
</dbReference>
<dbReference type="EMBL" id="JABBVZ010000019">
    <property type="protein sequence ID" value="NMP22250.1"/>
    <property type="molecule type" value="Genomic_DNA"/>
</dbReference>
<proteinExistence type="inferred from homology"/>
<name>A0A7Y0Q2E4_9FIRM</name>
<keyword evidence="5" id="KW-0560">Oxidoreductase</keyword>
<dbReference type="InterPro" id="IPR036188">
    <property type="entry name" value="FAD/NAD-bd_sf"/>
</dbReference>
<dbReference type="PANTHER" id="PTHR11985">
    <property type="entry name" value="GLYCEROL-3-PHOSPHATE DEHYDROGENASE"/>
    <property type="match status" value="1"/>
</dbReference>
<dbReference type="Gene3D" id="3.30.9.10">
    <property type="entry name" value="D-Amino Acid Oxidase, subunit A, domain 2"/>
    <property type="match status" value="1"/>
</dbReference>
<dbReference type="RefSeq" id="WP_169098377.1">
    <property type="nucleotide sequence ID" value="NZ_JABBVZ010000019.1"/>
</dbReference>
<organism evidence="7 8">
    <name type="scientific">Sulfobacillus harzensis</name>
    <dbReference type="NCBI Taxonomy" id="2729629"/>
    <lineage>
        <taxon>Bacteria</taxon>
        <taxon>Bacillati</taxon>
        <taxon>Bacillota</taxon>
        <taxon>Clostridia</taxon>
        <taxon>Eubacteriales</taxon>
        <taxon>Clostridiales Family XVII. Incertae Sedis</taxon>
        <taxon>Sulfobacillus</taxon>
    </lineage>
</organism>
<evidence type="ECO:0000256" key="5">
    <source>
        <dbReference type="ARBA" id="ARBA00023002"/>
    </source>
</evidence>
<dbReference type="SUPFAM" id="SSF51905">
    <property type="entry name" value="FAD/NAD(P)-binding domain"/>
    <property type="match status" value="1"/>
</dbReference>
<dbReference type="InterPro" id="IPR000447">
    <property type="entry name" value="G3P_DH_FAD-dep"/>
</dbReference>
<keyword evidence="8" id="KW-1185">Reference proteome</keyword>
<dbReference type="Gene3D" id="3.50.50.60">
    <property type="entry name" value="FAD/NAD(P)-binding domain"/>
    <property type="match status" value="2"/>
</dbReference>